<dbReference type="InterPro" id="IPR001646">
    <property type="entry name" value="5peptide_repeat"/>
</dbReference>
<dbReference type="Pfam" id="PF00805">
    <property type="entry name" value="Pentapeptide"/>
    <property type="match status" value="2"/>
</dbReference>
<sequence>MERASTERIVLDDANLDKSILDHADLGKSVLDHADLDKSVLDHADLDKSVLDHADLDKSVLDHADLDKSILDHADLDKHILDHADLDKSVLDDADLDKSVLDDTNLDKTVRFGRVPKREKARILAAMQQSSNCRSAEKAVAAELEDEQRLLSTVIRAHLDTCDFTRDKVEPMLAQARDQPCYTACPPTLRTSRSVLKRPWERSWHAVHDGMRGLLITQPRGWSVRLSQRGEGERGLRTRATTLDPGPAKRGQAEVTRICPPSPPALTPSHPRVMSVDVATE</sequence>
<proteinExistence type="predicted"/>
<feature type="region of interest" description="Disordered" evidence="2">
    <location>
        <begin position="262"/>
        <end position="281"/>
    </location>
</feature>
<evidence type="ECO:0000256" key="2">
    <source>
        <dbReference type="SAM" id="MobiDB-lite"/>
    </source>
</evidence>
<dbReference type="Gene3D" id="2.160.20.80">
    <property type="entry name" value="E3 ubiquitin-protein ligase SopA"/>
    <property type="match status" value="1"/>
</dbReference>
<dbReference type="AlphaFoldDB" id="A0A7R9HQ21"/>
<accession>A0A7R9HQ21</accession>
<name>A0A7R9HQ21_9NEOP</name>
<gene>
    <name evidence="3" type="ORF">TMSB3V08_LOCUS7083</name>
</gene>
<protein>
    <submittedName>
        <fullName evidence="3">Uncharacterized protein</fullName>
    </submittedName>
</protein>
<organism evidence="3">
    <name type="scientific">Timema monikensis</name>
    <dbReference type="NCBI Taxonomy" id="170555"/>
    <lineage>
        <taxon>Eukaryota</taxon>
        <taxon>Metazoa</taxon>
        <taxon>Ecdysozoa</taxon>
        <taxon>Arthropoda</taxon>
        <taxon>Hexapoda</taxon>
        <taxon>Insecta</taxon>
        <taxon>Pterygota</taxon>
        <taxon>Neoptera</taxon>
        <taxon>Polyneoptera</taxon>
        <taxon>Phasmatodea</taxon>
        <taxon>Timematodea</taxon>
        <taxon>Timematoidea</taxon>
        <taxon>Timematidae</taxon>
        <taxon>Timema</taxon>
    </lineage>
</organism>
<dbReference type="EMBL" id="OB794451">
    <property type="protein sequence ID" value="CAD7430324.1"/>
    <property type="molecule type" value="Genomic_DNA"/>
</dbReference>
<evidence type="ECO:0000256" key="1">
    <source>
        <dbReference type="ARBA" id="ARBA00022737"/>
    </source>
</evidence>
<reference evidence="3" key="1">
    <citation type="submission" date="2020-11" db="EMBL/GenBank/DDBJ databases">
        <authorList>
            <person name="Tran Van P."/>
        </authorList>
    </citation>
    <scope>NUCLEOTIDE SEQUENCE</scope>
</reference>
<dbReference type="SUPFAM" id="SSF141571">
    <property type="entry name" value="Pentapeptide repeat-like"/>
    <property type="match status" value="1"/>
</dbReference>
<dbReference type="PANTHER" id="PTHR47485:SF1">
    <property type="entry name" value="THYLAKOID LUMENAL 17.4 KDA PROTEIN, CHLOROPLASTIC"/>
    <property type="match status" value="1"/>
</dbReference>
<dbReference type="PANTHER" id="PTHR47485">
    <property type="entry name" value="THYLAKOID LUMENAL 17.4 KDA PROTEIN, CHLOROPLASTIC"/>
    <property type="match status" value="1"/>
</dbReference>
<evidence type="ECO:0000313" key="3">
    <source>
        <dbReference type="EMBL" id="CAD7430324.1"/>
    </source>
</evidence>
<keyword evidence="1" id="KW-0677">Repeat</keyword>